<dbReference type="InterPro" id="IPR029033">
    <property type="entry name" value="His_PPase_superfam"/>
</dbReference>
<dbReference type="CDD" id="cd07067">
    <property type="entry name" value="HP_PGM_like"/>
    <property type="match status" value="1"/>
</dbReference>
<dbReference type="Gene3D" id="3.40.50.1240">
    <property type="entry name" value="Phosphoglycerate mutase-like"/>
    <property type="match status" value="1"/>
</dbReference>
<dbReference type="InterPro" id="IPR050275">
    <property type="entry name" value="PGM_Phosphatase"/>
</dbReference>
<dbReference type="GO" id="GO:0005737">
    <property type="term" value="C:cytoplasm"/>
    <property type="evidence" value="ECO:0007669"/>
    <property type="project" value="TreeGrafter"/>
</dbReference>
<dbReference type="EMBL" id="FYDG01000006">
    <property type="protein sequence ID" value="SNB74700.1"/>
    <property type="molecule type" value="Genomic_DNA"/>
</dbReference>
<reference evidence="2" key="1">
    <citation type="submission" date="2017-06" db="EMBL/GenBank/DDBJ databases">
        <authorList>
            <person name="Varghese N."/>
            <person name="Submissions S."/>
        </authorList>
    </citation>
    <scope>NUCLEOTIDE SEQUENCE [LARGE SCALE GENOMIC DNA]</scope>
    <source>
        <strain evidence="2">DSM 137</strain>
    </source>
</reference>
<dbReference type="OrthoDB" id="9783269at2"/>
<dbReference type="Proteomes" id="UP000198418">
    <property type="component" value="Unassembled WGS sequence"/>
</dbReference>
<accession>A0A212RQ55</accession>
<sequence length="196" mass="21179">MKIFLVRHAAHDNLGGFLAGRTPGVRLGAAGRAQAERLAERMMEERLDAIEASPRERTVETAEALARACGLPRPRVVDALDEVDFGDWTGKDFQTLDADPAWRKWNAQRAIARTPSGESMGDVQARALAHIHALVKAGAPRVALVTHADVIKAIVCGVLGLSFDSWSRFDIAPASITRIAPVSAGLRLDGLNEVVW</sequence>
<dbReference type="SUPFAM" id="SSF53254">
    <property type="entry name" value="Phosphoglycerate mutase-like"/>
    <property type="match status" value="1"/>
</dbReference>
<organism evidence="1 2">
    <name type="scientific">Rhodoblastus acidophilus</name>
    <name type="common">Rhodopseudomonas acidophila</name>
    <dbReference type="NCBI Taxonomy" id="1074"/>
    <lineage>
        <taxon>Bacteria</taxon>
        <taxon>Pseudomonadati</taxon>
        <taxon>Pseudomonadota</taxon>
        <taxon>Alphaproteobacteria</taxon>
        <taxon>Hyphomicrobiales</taxon>
        <taxon>Rhodoblastaceae</taxon>
        <taxon>Rhodoblastus</taxon>
    </lineage>
</organism>
<protein>
    <submittedName>
        <fullName evidence="1">Broad specificity phosphatase PhoE</fullName>
    </submittedName>
</protein>
<dbReference type="InterPro" id="IPR013078">
    <property type="entry name" value="His_Pase_superF_clade-1"/>
</dbReference>
<proteinExistence type="predicted"/>
<evidence type="ECO:0000313" key="1">
    <source>
        <dbReference type="EMBL" id="SNB74700.1"/>
    </source>
</evidence>
<dbReference type="RefSeq" id="WP_088521126.1">
    <property type="nucleotide sequence ID" value="NZ_FYDG01000006.1"/>
</dbReference>
<dbReference type="PANTHER" id="PTHR48100">
    <property type="entry name" value="BROAD-SPECIFICITY PHOSPHATASE YOR283W-RELATED"/>
    <property type="match status" value="1"/>
</dbReference>
<dbReference type="PIRSF" id="PIRSF000709">
    <property type="entry name" value="6PFK_2-Ptase"/>
    <property type="match status" value="1"/>
</dbReference>
<dbReference type="GO" id="GO:0016791">
    <property type="term" value="F:phosphatase activity"/>
    <property type="evidence" value="ECO:0007669"/>
    <property type="project" value="TreeGrafter"/>
</dbReference>
<name>A0A212RQ55_RHOAC</name>
<dbReference type="Pfam" id="PF00300">
    <property type="entry name" value="His_Phos_1"/>
    <property type="match status" value="1"/>
</dbReference>
<keyword evidence="2" id="KW-1185">Reference proteome</keyword>
<dbReference type="SMART" id="SM00855">
    <property type="entry name" value="PGAM"/>
    <property type="match status" value="1"/>
</dbReference>
<gene>
    <name evidence="1" type="ORF">SAMN06265338_106114</name>
</gene>
<dbReference type="AlphaFoldDB" id="A0A212RQ55"/>
<dbReference type="PANTHER" id="PTHR48100:SF1">
    <property type="entry name" value="HISTIDINE PHOSPHATASE FAMILY PROTEIN-RELATED"/>
    <property type="match status" value="1"/>
</dbReference>
<evidence type="ECO:0000313" key="2">
    <source>
        <dbReference type="Proteomes" id="UP000198418"/>
    </source>
</evidence>